<gene>
    <name evidence="2" type="ORF">E8E12_006009</name>
</gene>
<evidence type="ECO:0000256" key="1">
    <source>
        <dbReference type="SAM" id="MobiDB-lite"/>
    </source>
</evidence>
<proteinExistence type="predicted"/>
<dbReference type="EMBL" id="SWKV01000055">
    <property type="protein sequence ID" value="KAF3035822.1"/>
    <property type="molecule type" value="Genomic_DNA"/>
</dbReference>
<evidence type="ECO:0000313" key="3">
    <source>
        <dbReference type="Proteomes" id="UP000758155"/>
    </source>
</evidence>
<evidence type="ECO:0000313" key="2">
    <source>
        <dbReference type="EMBL" id="KAF3035822.1"/>
    </source>
</evidence>
<dbReference type="AlphaFoldDB" id="A0A9P4WLU3"/>
<feature type="compositionally biased region" description="Polar residues" evidence="1">
    <location>
        <begin position="61"/>
        <end position="72"/>
    </location>
</feature>
<name>A0A9P4WLU3_9PLEO</name>
<keyword evidence="3" id="KW-1185">Reference proteome</keyword>
<accession>A0A9P4WLU3</accession>
<dbReference type="Proteomes" id="UP000758155">
    <property type="component" value="Unassembled WGS sequence"/>
</dbReference>
<comment type="caution">
    <text evidence="2">The sequence shown here is derived from an EMBL/GenBank/DDBJ whole genome shotgun (WGS) entry which is preliminary data.</text>
</comment>
<protein>
    <submittedName>
        <fullName evidence="2">Uncharacterized protein</fullName>
    </submittedName>
</protein>
<sequence length="166" mass="18311">MMTTRSDPAAPPSVQRKPSAMPARPKLSFEFDVDASKNGAISTEAEVVPPPPPKDLPRLNANVSMNSMSTYPVATHDQLVTREGTPPPLPVRPRRSDSGTAIVSDDAPEEARPLGFKEIAAMRSYKDRMALYEKTRDYWANAEHGLAEWTGRTGGPRTLQLRREAR</sequence>
<organism evidence="2 3">
    <name type="scientific">Didymella heteroderae</name>
    <dbReference type="NCBI Taxonomy" id="1769908"/>
    <lineage>
        <taxon>Eukaryota</taxon>
        <taxon>Fungi</taxon>
        <taxon>Dikarya</taxon>
        <taxon>Ascomycota</taxon>
        <taxon>Pezizomycotina</taxon>
        <taxon>Dothideomycetes</taxon>
        <taxon>Pleosporomycetidae</taxon>
        <taxon>Pleosporales</taxon>
        <taxon>Pleosporineae</taxon>
        <taxon>Didymellaceae</taxon>
        <taxon>Didymella</taxon>
    </lineage>
</organism>
<reference evidence="2" key="1">
    <citation type="submission" date="2019-04" db="EMBL/GenBank/DDBJ databases">
        <title>Sequencing of skin fungus with MAO and IRED activity.</title>
        <authorList>
            <person name="Marsaioli A.J."/>
            <person name="Bonatto J.M.C."/>
            <person name="Reis Junior O."/>
        </authorList>
    </citation>
    <scope>NUCLEOTIDE SEQUENCE</scope>
    <source>
        <strain evidence="2">28M1</strain>
    </source>
</reference>
<dbReference type="OrthoDB" id="5151921at2759"/>
<feature type="region of interest" description="Disordered" evidence="1">
    <location>
        <begin position="1"/>
        <end position="109"/>
    </location>
</feature>